<evidence type="ECO:0000256" key="2">
    <source>
        <dbReference type="ARBA" id="ARBA00022670"/>
    </source>
</evidence>
<dbReference type="Proteomes" id="UP000095651">
    <property type="component" value="Unassembled WGS sequence"/>
</dbReference>
<evidence type="ECO:0000256" key="5">
    <source>
        <dbReference type="PROSITE-ProRule" id="PRU01240"/>
    </source>
</evidence>
<feature type="signal peptide" evidence="7">
    <location>
        <begin position="1"/>
        <end position="27"/>
    </location>
</feature>
<dbReference type="InterPro" id="IPR036852">
    <property type="entry name" value="Peptidase_S8/S53_dom_sf"/>
</dbReference>
<accession>A0A174A745</accession>
<comment type="similarity">
    <text evidence="1 5 6">Belongs to the peptidase S8 family.</text>
</comment>
<dbReference type="SUPFAM" id="SSF52743">
    <property type="entry name" value="Subtilisin-like"/>
    <property type="match status" value="1"/>
</dbReference>
<dbReference type="Gene3D" id="3.40.50.200">
    <property type="entry name" value="Peptidase S8/S53 domain"/>
    <property type="match status" value="1"/>
</dbReference>
<dbReference type="PRINTS" id="PR00723">
    <property type="entry name" value="SUBTILISIN"/>
</dbReference>
<proteinExistence type="inferred from homology"/>
<dbReference type="PROSITE" id="PS00136">
    <property type="entry name" value="SUBTILASE_ASP"/>
    <property type="match status" value="1"/>
</dbReference>
<protein>
    <submittedName>
        <fullName evidence="9">Peptidase S8 and S53 subtilisin kexin sedolisin</fullName>
        <ecNumber evidence="9">3.4.21.-</ecNumber>
    </submittedName>
</protein>
<dbReference type="InterPro" id="IPR034204">
    <property type="entry name" value="PfSUB1-like_cat_dom"/>
</dbReference>
<dbReference type="RefSeq" id="WP_055653506.1">
    <property type="nucleotide sequence ID" value="NZ_CABIXC010000002.1"/>
</dbReference>
<keyword evidence="2 5" id="KW-0645">Protease</keyword>
<dbReference type="InterPro" id="IPR023827">
    <property type="entry name" value="Peptidase_S8_Asp-AS"/>
</dbReference>
<dbReference type="GO" id="GO:0004252">
    <property type="term" value="F:serine-type endopeptidase activity"/>
    <property type="evidence" value="ECO:0007669"/>
    <property type="project" value="UniProtKB-UniRule"/>
</dbReference>
<evidence type="ECO:0000256" key="7">
    <source>
        <dbReference type="SAM" id="SignalP"/>
    </source>
</evidence>
<feature type="chain" id="PRO_5008017453" evidence="7">
    <location>
        <begin position="28"/>
        <end position="445"/>
    </location>
</feature>
<dbReference type="PANTHER" id="PTHR43399">
    <property type="entry name" value="SUBTILISIN-RELATED"/>
    <property type="match status" value="1"/>
</dbReference>
<evidence type="ECO:0000313" key="9">
    <source>
        <dbReference type="EMBL" id="CUN84522.1"/>
    </source>
</evidence>
<feature type="domain" description="Peptidase S8/S53" evidence="8">
    <location>
        <begin position="158"/>
        <end position="423"/>
    </location>
</feature>
<dbReference type="PROSITE" id="PS51892">
    <property type="entry name" value="SUBTILASE"/>
    <property type="match status" value="1"/>
</dbReference>
<evidence type="ECO:0000259" key="8">
    <source>
        <dbReference type="Pfam" id="PF00082"/>
    </source>
</evidence>
<evidence type="ECO:0000256" key="6">
    <source>
        <dbReference type="RuleBase" id="RU003355"/>
    </source>
</evidence>
<feature type="active site" description="Charge relay system" evidence="5">
    <location>
        <position position="387"/>
    </location>
</feature>
<dbReference type="Pfam" id="PF00082">
    <property type="entry name" value="Peptidase_S8"/>
    <property type="match status" value="1"/>
</dbReference>
<organism evidence="9 10">
    <name type="scientific">Hungatella hathewayi</name>
    <dbReference type="NCBI Taxonomy" id="154046"/>
    <lineage>
        <taxon>Bacteria</taxon>
        <taxon>Bacillati</taxon>
        <taxon>Bacillota</taxon>
        <taxon>Clostridia</taxon>
        <taxon>Lachnospirales</taxon>
        <taxon>Lachnospiraceae</taxon>
        <taxon>Hungatella</taxon>
    </lineage>
</organism>
<sequence>MKKRTRAVSLSLALAIAVSAVIPWTFASTSDSASGSISDSGSNRTASWKAAQGDMLSVSQSGQSLHTFALGPGLVNLSPADQFATYQWGLKNDGEFQLVEIKAKFQAADNIYSGGKGGFGLPGLGPGDFESTVTDAVTGVDINIRPAWDLYDQSENKRSVVVAIIDTGVDYNHQEFSGAMWTNPGEIPGDGIDNDGNGYVDDVHGWNFYSGNSQIFVGEEDSHGTHAAGTIAAVRGSYGIAGITDNNYVKIMSLKALGGSDGTGSPDSVIQAIRYAEANGAAICNLSMGTSAYNEALAQTMQNSKMLFIVACGNGGIAGKGYDTDIYPVYPASFPFDNVISVANLLFDGSLSRDSNYGAASVDIAAPGTYIVSTLPGNNYGFMSGTSMAAPMVTGVAAMLYSYRPEISLSDVKNILLNSSRKLDQLSGKMVSGGMLDAYAALSYQ</sequence>
<evidence type="ECO:0000256" key="4">
    <source>
        <dbReference type="ARBA" id="ARBA00022825"/>
    </source>
</evidence>
<dbReference type="PANTHER" id="PTHR43399:SF4">
    <property type="entry name" value="CELL WALL-ASSOCIATED PROTEASE"/>
    <property type="match status" value="1"/>
</dbReference>
<dbReference type="PROSITE" id="PS00138">
    <property type="entry name" value="SUBTILASE_SER"/>
    <property type="match status" value="1"/>
</dbReference>
<dbReference type="CDD" id="cd07473">
    <property type="entry name" value="Peptidases_S8_Subtilisin_like"/>
    <property type="match status" value="1"/>
</dbReference>
<dbReference type="InterPro" id="IPR000209">
    <property type="entry name" value="Peptidase_S8/S53_dom"/>
</dbReference>
<evidence type="ECO:0000313" key="10">
    <source>
        <dbReference type="Proteomes" id="UP000095651"/>
    </source>
</evidence>
<dbReference type="InterPro" id="IPR023828">
    <property type="entry name" value="Peptidase_S8_Ser-AS"/>
</dbReference>
<evidence type="ECO:0000256" key="3">
    <source>
        <dbReference type="ARBA" id="ARBA00022801"/>
    </source>
</evidence>
<dbReference type="EMBL" id="CYZE01000002">
    <property type="protein sequence ID" value="CUN84522.1"/>
    <property type="molecule type" value="Genomic_DNA"/>
</dbReference>
<keyword evidence="4 5" id="KW-0720">Serine protease</keyword>
<dbReference type="GO" id="GO:0006508">
    <property type="term" value="P:proteolysis"/>
    <property type="evidence" value="ECO:0007669"/>
    <property type="project" value="UniProtKB-KW"/>
</dbReference>
<dbReference type="InterPro" id="IPR015500">
    <property type="entry name" value="Peptidase_S8_subtilisin-rel"/>
</dbReference>
<dbReference type="EC" id="3.4.21.-" evidence="9"/>
<keyword evidence="3 5" id="KW-0378">Hydrolase</keyword>
<dbReference type="InterPro" id="IPR051048">
    <property type="entry name" value="Peptidase_S8/S53_subtilisin"/>
</dbReference>
<gene>
    <name evidence="9" type="primary">isp</name>
    <name evidence="9" type="ORF">ERS852407_01248</name>
</gene>
<reference evidence="9 10" key="1">
    <citation type="submission" date="2015-09" db="EMBL/GenBank/DDBJ databases">
        <authorList>
            <consortium name="Pathogen Informatics"/>
        </authorList>
    </citation>
    <scope>NUCLEOTIDE SEQUENCE [LARGE SCALE GENOMIC DNA]</scope>
    <source>
        <strain evidence="9 10">2789STDY5608850</strain>
    </source>
</reference>
<feature type="active site" description="Charge relay system" evidence="5">
    <location>
        <position position="166"/>
    </location>
</feature>
<keyword evidence="7" id="KW-0732">Signal</keyword>
<evidence type="ECO:0000256" key="1">
    <source>
        <dbReference type="ARBA" id="ARBA00011073"/>
    </source>
</evidence>
<name>A0A174A745_9FIRM</name>
<feature type="active site" description="Charge relay system" evidence="5">
    <location>
        <position position="223"/>
    </location>
</feature>
<dbReference type="AlphaFoldDB" id="A0A174A745"/>